<protein>
    <recommendedName>
        <fullName evidence="4">Copper-exporting P-type ATPase</fullName>
        <ecNumber evidence="3">7.2.2.8</ecNumber>
    </recommendedName>
    <alternativeName>
        <fullName evidence="20">Copper-exporting P-type ATPase A</fullName>
    </alternativeName>
    <alternativeName>
        <fullName evidence="21">Cu(+)-exporting ATPase</fullName>
    </alternativeName>
</protein>
<dbReference type="PROSITE" id="PS01047">
    <property type="entry name" value="HMA_1"/>
    <property type="match status" value="1"/>
</dbReference>
<dbReference type="InterPro" id="IPR044492">
    <property type="entry name" value="P_typ_ATPase_HD_dom"/>
</dbReference>
<evidence type="ECO:0000259" key="24">
    <source>
        <dbReference type="PROSITE" id="PS50846"/>
    </source>
</evidence>
<evidence type="ECO:0000256" key="22">
    <source>
        <dbReference type="ARBA" id="ARBA00049289"/>
    </source>
</evidence>
<keyword evidence="13 23" id="KW-0067">ATP-binding</keyword>
<dbReference type="PANTHER" id="PTHR43520:SF6">
    <property type="entry name" value="COPPER-EXPORTING P-TYPE ATPASE"/>
    <property type="match status" value="1"/>
</dbReference>
<dbReference type="STRING" id="1123402.SAMN02583745_00868"/>
<dbReference type="InterPro" id="IPR059000">
    <property type="entry name" value="ATPase_P-type_domA"/>
</dbReference>
<dbReference type="Gene3D" id="3.40.50.1000">
    <property type="entry name" value="HAD superfamily/HAD-like"/>
    <property type="match status" value="1"/>
</dbReference>
<dbReference type="CDD" id="cd00371">
    <property type="entry name" value="HMA"/>
    <property type="match status" value="1"/>
</dbReference>
<evidence type="ECO:0000256" key="9">
    <source>
        <dbReference type="ARBA" id="ARBA00022723"/>
    </source>
</evidence>
<dbReference type="InterPro" id="IPR023298">
    <property type="entry name" value="ATPase_P-typ_TM_dom_sf"/>
</dbReference>
<evidence type="ECO:0000256" key="7">
    <source>
        <dbReference type="ARBA" id="ARBA00022553"/>
    </source>
</evidence>
<dbReference type="EMBL" id="FOHV01000005">
    <property type="protein sequence ID" value="SES91312.1"/>
    <property type="molecule type" value="Genomic_DNA"/>
</dbReference>
<evidence type="ECO:0000256" key="10">
    <source>
        <dbReference type="ARBA" id="ARBA00022737"/>
    </source>
</evidence>
<evidence type="ECO:0000256" key="5">
    <source>
        <dbReference type="ARBA" id="ARBA00022448"/>
    </source>
</evidence>
<keyword evidence="6 23" id="KW-1003">Cell membrane</keyword>
<dbReference type="InterPro" id="IPR036412">
    <property type="entry name" value="HAD-like_sf"/>
</dbReference>
<accession>A0A1I0AAS9</accession>
<dbReference type="InterPro" id="IPR001757">
    <property type="entry name" value="P_typ_ATPase"/>
</dbReference>
<evidence type="ECO:0000256" key="8">
    <source>
        <dbReference type="ARBA" id="ARBA00022692"/>
    </source>
</evidence>
<feature type="transmembrane region" description="Helical" evidence="23">
    <location>
        <begin position="382"/>
        <end position="401"/>
    </location>
</feature>
<feature type="transmembrane region" description="Helical" evidence="23">
    <location>
        <begin position="314"/>
        <end position="334"/>
    </location>
</feature>
<organism evidence="25 26">
    <name type="scientific">Thorsellia anophelis DSM 18579</name>
    <dbReference type="NCBI Taxonomy" id="1123402"/>
    <lineage>
        <taxon>Bacteria</taxon>
        <taxon>Pseudomonadati</taxon>
        <taxon>Pseudomonadota</taxon>
        <taxon>Gammaproteobacteria</taxon>
        <taxon>Enterobacterales</taxon>
        <taxon>Thorselliaceae</taxon>
        <taxon>Thorsellia</taxon>
    </lineage>
</organism>
<dbReference type="GO" id="GO:0055070">
    <property type="term" value="P:copper ion homeostasis"/>
    <property type="evidence" value="ECO:0007669"/>
    <property type="project" value="TreeGrafter"/>
</dbReference>
<feature type="transmembrane region" description="Helical" evidence="23">
    <location>
        <begin position="592"/>
        <end position="615"/>
    </location>
</feature>
<keyword evidence="26" id="KW-1185">Reference proteome</keyword>
<gene>
    <name evidence="25" type="ORF">SAMN02583745_00868</name>
</gene>
<dbReference type="InterPro" id="IPR006121">
    <property type="entry name" value="HMA_dom"/>
</dbReference>
<evidence type="ECO:0000256" key="12">
    <source>
        <dbReference type="ARBA" id="ARBA00022796"/>
    </source>
</evidence>
<dbReference type="SFLD" id="SFLDG00002">
    <property type="entry name" value="C1.7:_P-type_atpase_like"/>
    <property type="match status" value="1"/>
</dbReference>
<proteinExistence type="inferred from homology"/>
<dbReference type="GO" id="GO:0005524">
    <property type="term" value="F:ATP binding"/>
    <property type="evidence" value="ECO:0007669"/>
    <property type="project" value="UniProtKB-UniRule"/>
</dbReference>
<feature type="domain" description="HMA" evidence="24">
    <location>
        <begin position="229"/>
        <end position="293"/>
    </location>
</feature>
<dbReference type="Gene3D" id="2.70.150.10">
    <property type="entry name" value="Calcium-transporting ATPase, cytoplasmic transduction domain A"/>
    <property type="match status" value="1"/>
</dbReference>
<dbReference type="InterPro" id="IPR008250">
    <property type="entry name" value="ATPase_P-typ_transduc_dom_A_sf"/>
</dbReference>
<evidence type="ECO:0000256" key="1">
    <source>
        <dbReference type="ARBA" id="ARBA00004651"/>
    </source>
</evidence>
<keyword evidence="10" id="KW-0677">Repeat</keyword>
<keyword evidence="18" id="KW-0406">Ion transport</keyword>
<dbReference type="InterPro" id="IPR027256">
    <property type="entry name" value="P-typ_ATPase_IB"/>
</dbReference>
<dbReference type="AlphaFoldDB" id="A0A1I0AAS9"/>
<sequence>MIFDQSLHFNLLGLSSQKCVNRLQSELNNISEIEHFTVTKHKLNLTLKSDVNTEKHSVKVQIISMIKNTLTSLGYRGYLSFVSSNEVQSPQNNHLNYLNFTLSGLSCMKCVTKLNEALTKLAFIDVIFIDKSQTIIAFNKIENDLSQIDESTIYHLIIKTVTELGYHAEIIEQTYSKSLNQVNEVKNTDYVLAKNIRMSKISTPHQAVINMNEYETKELTQPSLCSQNESLLLSIEGMTCASCVGSIEKTLRTLNVLDEFQVNLASETVLIVGQSKVFPEVIQKLNETGYKATPFNLHASASHLISNENKTDPLWLKTLISLGTGIALMLYGLIYGMSLTESNRIIWLIIGLITLGLLYLTGGHFYCSAWKKLKHKETNMDTLVVLGVSAAFGYSFILTLFPEIMPESERHLYFESSVMIIGLINLGKYIEKRAKKRANAALEQLLDLTPQQAILILPTGESLVDLTTVLPGMLLRLRTGDKVPVDGIIQTGVITLNESLLTGESKEVIAKPNSPVYAGSHVITGSATFLATEVGEKTALAHIIKTVQKAQSSKPKLAKLADKVASIFVPSIIAIAIMTALIWLIFGPTPKLSYALLTSISVLIIACPCALGLAVPISITTSVARAAKLGVLVADASVLERANKIDTLVFDKTGTLTIGKPYIVEILDLTVSNLNAHLDTNGDRIFLEQQSSEKLITEVSWLTEAVSLETGSSHPLALAMKSALEERNHILTSRGLPQPINSMTSEAFENAPGQGIRGVIADKRYVIGNASWLRDNQVDMSLYDTITHQLKTYEQQGSTLIYFSKDNVLTAIFIIQDTLQDSAKNLLHTLSQSFEIWLLTGDNQHNADFIAKSLGLSNVIAEVKPVEKAKHIEYLQSKGQKVAMIGDGINDAPALAIAELSIAMGEGSDIAKQSADYILLKNDLTKLPEIFNLAKQVEKNMKQNLFFAFIYNILLIPVAAGILYPFTEVLLSPMFSALAMALSSITVVINANRLLK</sequence>
<evidence type="ECO:0000256" key="21">
    <source>
        <dbReference type="ARBA" id="ARBA00033239"/>
    </source>
</evidence>
<keyword evidence="8 23" id="KW-0812">Transmembrane</keyword>
<comment type="catalytic activity">
    <reaction evidence="22">
        <text>Cu(+)(in) + ATP + H2O = Cu(+)(out) + ADP + phosphate + H(+)</text>
        <dbReference type="Rhea" id="RHEA:25792"/>
        <dbReference type="ChEBI" id="CHEBI:15377"/>
        <dbReference type="ChEBI" id="CHEBI:15378"/>
        <dbReference type="ChEBI" id="CHEBI:30616"/>
        <dbReference type="ChEBI" id="CHEBI:43474"/>
        <dbReference type="ChEBI" id="CHEBI:49552"/>
        <dbReference type="ChEBI" id="CHEBI:456216"/>
        <dbReference type="EC" id="7.2.2.8"/>
    </reaction>
</comment>
<dbReference type="Gene3D" id="3.40.1110.10">
    <property type="entry name" value="Calcium-transporting ATPase, cytoplasmic domain N"/>
    <property type="match status" value="1"/>
</dbReference>
<dbReference type="InterPro" id="IPR023214">
    <property type="entry name" value="HAD_sf"/>
</dbReference>
<dbReference type="PANTHER" id="PTHR43520">
    <property type="entry name" value="ATP7, ISOFORM B"/>
    <property type="match status" value="1"/>
</dbReference>
<dbReference type="EC" id="7.2.2.8" evidence="3"/>
<dbReference type="NCBIfam" id="TIGR01525">
    <property type="entry name" value="ATPase-IB_hvy"/>
    <property type="match status" value="1"/>
</dbReference>
<feature type="transmembrane region" description="Helical" evidence="23">
    <location>
        <begin position="346"/>
        <end position="370"/>
    </location>
</feature>
<dbReference type="GO" id="GO:0005507">
    <property type="term" value="F:copper ion binding"/>
    <property type="evidence" value="ECO:0007669"/>
    <property type="project" value="TreeGrafter"/>
</dbReference>
<evidence type="ECO:0000256" key="17">
    <source>
        <dbReference type="ARBA" id="ARBA00023008"/>
    </source>
</evidence>
<keyword evidence="19 23" id="KW-0472">Membrane</keyword>
<evidence type="ECO:0000256" key="19">
    <source>
        <dbReference type="ARBA" id="ARBA00023136"/>
    </source>
</evidence>
<keyword evidence="16 23" id="KW-1133">Transmembrane helix</keyword>
<dbReference type="Pfam" id="PF00403">
    <property type="entry name" value="HMA"/>
    <property type="match status" value="1"/>
</dbReference>
<keyword evidence="5" id="KW-0813">Transport</keyword>
<feature type="transmembrane region" description="Helical" evidence="23">
    <location>
        <begin position="413"/>
        <end position="430"/>
    </location>
</feature>
<dbReference type="SUPFAM" id="SSF81653">
    <property type="entry name" value="Calcium ATPase, transduction domain A"/>
    <property type="match status" value="1"/>
</dbReference>
<evidence type="ECO:0000313" key="26">
    <source>
        <dbReference type="Proteomes" id="UP000242642"/>
    </source>
</evidence>
<evidence type="ECO:0000256" key="11">
    <source>
        <dbReference type="ARBA" id="ARBA00022741"/>
    </source>
</evidence>
<keyword evidence="7" id="KW-0597">Phosphoprotein</keyword>
<evidence type="ECO:0000256" key="6">
    <source>
        <dbReference type="ARBA" id="ARBA00022475"/>
    </source>
</evidence>
<dbReference type="GO" id="GO:0140581">
    <property type="term" value="F:P-type monovalent copper transporter activity"/>
    <property type="evidence" value="ECO:0007669"/>
    <property type="project" value="UniProtKB-EC"/>
</dbReference>
<evidence type="ECO:0000256" key="3">
    <source>
        <dbReference type="ARBA" id="ARBA00012517"/>
    </source>
</evidence>
<evidence type="ECO:0000256" key="18">
    <source>
        <dbReference type="ARBA" id="ARBA00023065"/>
    </source>
</evidence>
<dbReference type="CDD" id="cd02094">
    <property type="entry name" value="P-type_ATPase_Cu-like"/>
    <property type="match status" value="1"/>
</dbReference>
<keyword evidence="14" id="KW-0460">Magnesium</keyword>
<evidence type="ECO:0000256" key="15">
    <source>
        <dbReference type="ARBA" id="ARBA00022967"/>
    </source>
</evidence>
<evidence type="ECO:0000256" key="2">
    <source>
        <dbReference type="ARBA" id="ARBA00006024"/>
    </source>
</evidence>
<keyword evidence="11 23" id="KW-0547">Nucleotide-binding</keyword>
<dbReference type="InterPro" id="IPR023299">
    <property type="entry name" value="ATPase_P-typ_cyto_dom_N"/>
</dbReference>
<evidence type="ECO:0000256" key="23">
    <source>
        <dbReference type="RuleBase" id="RU362081"/>
    </source>
</evidence>
<dbReference type="SFLD" id="SFLDS00003">
    <property type="entry name" value="Haloacid_Dehalogenase"/>
    <property type="match status" value="1"/>
</dbReference>
<comment type="subcellular location">
    <subcellularLocation>
        <location evidence="1">Cell membrane</location>
        <topology evidence="1">Multi-pass membrane protein</topology>
    </subcellularLocation>
</comment>
<evidence type="ECO:0000256" key="20">
    <source>
        <dbReference type="ARBA" id="ARBA00029719"/>
    </source>
</evidence>
<keyword evidence="15" id="KW-1278">Translocase</keyword>
<dbReference type="InterPro" id="IPR036163">
    <property type="entry name" value="HMA_dom_sf"/>
</dbReference>
<dbReference type="PROSITE" id="PS00154">
    <property type="entry name" value="ATPASE_E1_E2"/>
    <property type="match status" value="1"/>
</dbReference>
<feature type="transmembrane region" description="Helical" evidence="23">
    <location>
        <begin position="564"/>
        <end position="586"/>
    </location>
</feature>
<dbReference type="InterPro" id="IPR018303">
    <property type="entry name" value="ATPase_P-typ_P_site"/>
</dbReference>
<dbReference type="Pfam" id="PF00702">
    <property type="entry name" value="Hydrolase"/>
    <property type="match status" value="1"/>
</dbReference>
<keyword evidence="12" id="KW-0187">Copper transport</keyword>
<dbReference type="PROSITE" id="PS01229">
    <property type="entry name" value="COF_2"/>
    <property type="match status" value="1"/>
</dbReference>
<dbReference type="Gene3D" id="3.30.70.100">
    <property type="match status" value="1"/>
</dbReference>
<dbReference type="SUPFAM" id="SSF81665">
    <property type="entry name" value="Calcium ATPase, transmembrane domain M"/>
    <property type="match status" value="1"/>
</dbReference>
<evidence type="ECO:0000256" key="14">
    <source>
        <dbReference type="ARBA" id="ARBA00022842"/>
    </source>
</evidence>
<name>A0A1I0AAS9_9GAMM</name>
<keyword evidence="9 23" id="KW-0479">Metal-binding</keyword>
<dbReference type="GO" id="GO:0043682">
    <property type="term" value="F:P-type divalent copper transporter activity"/>
    <property type="evidence" value="ECO:0007669"/>
    <property type="project" value="TreeGrafter"/>
</dbReference>
<dbReference type="GO" id="GO:0016887">
    <property type="term" value="F:ATP hydrolysis activity"/>
    <property type="evidence" value="ECO:0007669"/>
    <property type="project" value="InterPro"/>
</dbReference>
<dbReference type="OrthoDB" id="9814270at2"/>
<evidence type="ECO:0000313" key="25">
    <source>
        <dbReference type="EMBL" id="SES91312.1"/>
    </source>
</evidence>
<evidence type="ECO:0000256" key="13">
    <source>
        <dbReference type="ARBA" id="ARBA00022840"/>
    </source>
</evidence>
<dbReference type="GO" id="GO:0005886">
    <property type="term" value="C:plasma membrane"/>
    <property type="evidence" value="ECO:0007669"/>
    <property type="project" value="UniProtKB-SubCell"/>
</dbReference>
<evidence type="ECO:0000256" key="4">
    <source>
        <dbReference type="ARBA" id="ARBA00015102"/>
    </source>
</evidence>
<evidence type="ECO:0000256" key="16">
    <source>
        <dbReference type="ARBA" id="ARBA00022989"/>
    </source>
</evidence>
<dbReference type="SUPFAM" id="SSF56784">
    <property type="entry name" value="HAD-like"/>
    <property type="match status" value="1"/>
</dbReference>
<dbReference type="PROSITE" id="PS50846">
    <property type="entry name" value="HMA_2"/>
    <property type="match status" value="1"/>
</dbReference>
<keyword evidence="17" id="KW-0186">Copper</keyword>
<comment type="similarity">
    <text evidence="2 23">Belongs to the cation transport ATPase (P-type) (TC 3.A.3) family. Type IB subfamily.</text>
</comment>
<dbReference type="InterPro" id="IPR017969">
    <property type="entry name" value="Heavy-metal-associated_CS"/>
</dbReference>
<dbReference type="SFLD" id="SFLDF00027">
    <property type="entry name" value="p-type_atpase"/>
    <property type="match status" value="1"/>
</dbReference>
<feature type="transmembrane region" description="Helical" evidence="23">
    <location>
        <begin position="970"/>
        <end position="991"/>
    </location>
</feature>
<reference evidence="26" key="1">
    <citation type="submission" date="2016-10" db="EMBL/GenBank/DDBJ databases">
        <authorList>
            <person name="Varghese N."/>
            <person name="Submissions S."/>
        </authorList>
    </citation>
    <scope>NUCLEOTIDE SEQUENCE [LARGE SCALE GENOMIC DNA]</scope>
    <source>
        <strain evidence="26">DSM 18579</strain>
    </source>
</reference>
<dbReference type="Proteomes" id="UP000242642">
    <property type="component" value="Unassembled WGS sequence"/>
</dbReference>
<dbReference type="NCBIfam" id="TIGR01494">
    <property type="entry name" value="ATPase_P-type"/>
    <property type="match status" value="2"/>
</dbReference>
<dbReference type="SUPFAM" id="SSF55008">
    <property type="entry name" value="HMA, heavy metal-associated domain"/>
    <property type="match status" value="1"/>
</dbReference>
<dbReference type="Pfam" id="PF00122">
    <property type="entry name" value="E1-E2_ATPase"/>
    <property type="match status" value="1"/>
</dbReference>
<dbReference type="PRINTS" id="PR00119">
    <property type="entry name" value="CATATPASE"/>
</dbReference>
<feature type="transmembrane region" description="Helical" evidence="23">
    <location>
        <begin position="945"/>
        <end position="964"/>
    </location>
</feature>